<dbReference type="AlphaFoldDB" id="A0A401LE66"/>
<keyword evidence="2" id="KW-1185">Reference proteome</keyword>
<dbReference type="OrthoDB" id="2076569at2"/>
<name>A0A401LE66_9FIRM</name>
<dbReference type="Proteomes" id="UP000287361">
    <property type="component" value="Unassembled WGS sequence"/>
</dbReference>
<reference evidence="1 2" key="1">
    <citation type="submission" date="2018-10" db="EMBL/GenBank/DDBJ databases">
        <title>Draft Genome Sequence of Anaerotignum sp. KCTC 15736.</title>
        <authorList>
            <person name="Choi S.H."/>
            <person name="Kim J.S."/>
            <person name="Kang S.W."/>
            <person name="Lee J.S."/>
            <person name="Park S.H."/>
        </authorList>
    </citation>
    <scope>NUCLEOTIDE SEQUENCE [LARGE SCALE GENOMIC DNA]</scope>
    <source>
        <strain evidence="1 2">KCTC 15736</strain>
    </source>
</reference>
<dbReference type="EMBL" id="BHVZ01000004">
    <property type="protein sequence ID" value="GCB29867.1"/>
    <property type="molecule type" value="Genomic_DNA"/>
</dbReference>
<protein>
    <submittedName>
        <fullName evidence="1">Uncharacterized protein</fullName>
    </submittedName>
</protein>
<evidence type="ECO:0000313" key="2">
    <source>
        <dbReference type="Proteomes" id="UP000287361"/>
    </source>
</evidence>
<organism evidence="1 2">
    <name type="scientific">Anaerotignum faecicola</name>
    <dbReference type="NCBI Taxonomy" id="2358141"/>
    <lineage>
        <taxon>Bacteria</taxon>
        <taxon>Bacillati</taxon>
        <taxon>Bacillota</taxon>
        <taxon>Clostridia</taxon>
        <taxon>Lachnospirales</taxon>
        <taxon>Anaerotignaceae</taxon>
        <taxon>Anaerotignum</taxon>
    </lineage>
</organism>
<sequence length="170" mass="20614">MDYQKELKEWYEHYEARYKKAVSLHIDEGSRHYQAFREIECRYVALYLVMELMQNLPKYLLQEDTEKRIKEVIMLILQQLFLGEVIVNEHRQKEYISRRIMLSREDTRSIEIYQAAENAIKRMDENAFAWKEDARFTAEFQADLFHIVQWMILAREMIVPVEKNKKGICA</sequence>
<accession>A0A401LE66</accession>
<evidence type="ECO:0000313" key="1">
    <source>
        <dbReference type="EMBL" id="GCB29867.1"/>
    </source>
</evidence>
<comment type="caution">
    <text evidence="1">The sequence shown here is derived from an EMBL/GenBank/DDBJ whole genome shotgun (WGS) entry which is preliminary data.</text>
</comment>
<proteinExistence type="predicted"/>
<gene>
    <name evidence="1" type="ORF">KGMB03357_15280</name>
</gene>